<dbReference type="InterPro" id="IPR036537">
    <property type="entry name" value="Adaptor_Cbl_N_dom_sf"/>
</dbReference>
<dbReference type="GO" id="GO:0097527">
    <property type="term" value="P:necroptotic signaling pathway"/>
    <property type="evidence" value="ECO:0007669"/>
    <property type="project" value="TreeGrafter"/>
</dbReference>
<dbReference type="Gene3D" id="1.25.40.10">
    <property type="entry name" value="Tetratricopeptide repeat domain"/>
    <property type="match status" value="1"/>
</dbReference>
<dbReference type="PROSITE" id="PS50011">
    <property type="entry name" value="PROTEIN_KINASE_DOM"/>
    <property type="match status" value="1"/>
</dbReference>
<dbReference type="CDD" id="cd21037">
    <property type="entry name" value="MLKL_NTD"/>
    <property type="match status" value="1"/>
</dbReference>
<dbReference type="Pfam" id="PF07714">
    <property type="entry name" value="PK_Tyr_Ser-Thr"/>
    <property type="match status" value="1"/>
</dbReference>
<dbReference type="SUPFAM" id="SSF81901">
    <property type="entry name" value="HCP-like"/>
    <property type="match status" value="1"/>
</dbReference>
<dbReference type="InterPro" id="IPR008266">
    <property type="entry name" value="Tyr_kinase_AS"/>
</dbReference>
<keyword evidence="4" id="KW-0808">Transferase</keyword>
<dbReference type="InterPro" id="IPR011990">
    <property type="entry name" value="TPR-like_helical_dom_sf"/>
</dbReference>
<dbReference type="GO" id="GO:0004672">
    <property type="term" value="F:protein kinase activity"/>
    <property type="evidence" value="ECO:0007669"/>
    <property type="project" value="InterPro"/>
</dbReference>
<dbReference type="InterPro" id="IPR059179">
    <property type="entry name" value="MLKL-like_MCAfunc"/>
</dbReference>
<keyword evidence="4" id="KW-0418">Kinase</keyword>
<protein>
    <submittedName>
        <fullName evidence="4">Kinase-like protein</fullName>
    </submittedName>
</protein>
<dbReference type="SMART" id="SM00671">
    <property type="entry name" value="SEL1"/>
    <property type="match status" value="2"/>
</dbReference>
<evidence type="ECO:0000313" key="4">
    <source>
        <dbReference type="EMBL" id="KAF0502326.1"/>
    </source>
</evidence>
<dbReference type="PROSITE" id="PS00109">
    <property type="entry name" value="PROTEIN_KINASE_TYR"/>
    <property type="match status" value="1"/>
</dbReference>
<evidence type="ECO:0000313" key="5">
    <source>
        <dbReference type="Proteomes" id="UP000439903"/>
    </source>
</evidence>
<gene>
    <name evidence="4" type="ORF">F8M41_019845</name>
</gene>
<dbReference type="InterPro" id="IPR000719">
    <property type="entry name" value="Prot_kinase_dom"/>
</dbReference>
<dbReference type="GO" id="GO:0005524">
    <property type="term" value="F:ATP binding"/>
    <property type="evidence" value="ECO:0007669"/>
    <property type="project" value="UniProtKB-KW"/>
</dbReference>
<name>A0A8H4AJB2_GIGMA</name>
<dbReference type="GO" id="GO:0007166">
    <property type="term" value="P:cell surface receptor signaling pathway"/>
    <property type="evidence" value="ECO:0007669"/>
    <property type="project" value="InterPro"/>
</dbReference>
<accession>A0A8H4AJB2</accession>
<evidence type="ECO:0000256" key="1">
    <source>
        <dbReference type="ARBA" id="ARBA00022741"/>
    </source>
</evidence>
<dbReference type="InterPro" id="IPR006597">
    <property type="entry name" value="Sel1-like"/>
</dbReference>
<organism evidence="4 5">
    <name type="scientific">Gigaspora margarita</name>
    <dbReference type="NCBI Taxonomy" id="4874"/>
    <lineage>
        <taxon>Eukaryota</taxon>
        <taxon>Fungi</taxon>
        <taxon>Fungi incertae sedis</taxon>
        <taxon>Mucoromycota</taxon>
        <taxon>Glomeromycotina</taxon>
        <taxon>Glomeromycetes</taxon>
        <taxon>Diversisporales</taxon>
        <taxon>Gigasporaceae</taxon>
        <taxon>Gigaspora</taxon>
    </lineage>
</organism>
<dbReference type="PANTHER" id="PTHR44329">
    <property type="entry name" value="SERINE/THREONINE-PROTEIN KINASE TNNI3K-RELATED"/>
    <property type="match status" value="1"/>
</dbReference>
<reference evidence="4 5" key="1">
    <citation type="journal article" date="2019" name="Environ. Microbiol.">
        <title>At the nexus of three kingdoms: the genome of the mycorrhizal fungus Gigaspora margarita provides insights into plant, endobacterial and fungal interactions.</title>
        <authorList>
            <person name="Venice F."/>
            <person name="Ghignone S."/>
            <person name="Salvioli di Fossalunga A."/>
            <person name="Amselem J."/>
            <person name="Novero M."/>
            <person name="Xianan X."/>
            <person name="Sedzielewska Toro K."/>
            <person name="Morin E."/>
            <person name="Lipzen A."/>
            <person name="Grigoriev I.V."/>
            <person name="Henrissat B."/>
            <person name="Martin F.M."/>
            <person name="Bonfante P."/>
        </authorList>
    </citation>
    <scope>NUCLEOTIDE SEQUENCE [LARGE SCALE GENOMIC DNA]</scope>
    <source>
        <strain evidence="4 5">BEG34</strain>
    </source>
</reference>
<sequence>MQHETEAVDGDIKLNSYEIIDSSSFKYKNDAYQHVNNLVPDNLNSGLIISMEGLKHGNQKSFDFNFNQPNIKNHSLNFNQISFIPKILICEKRNDYYFAENHIDMTSESDIPMEWCTILDYNKDSIIHPIFDNQPKQEIYFTITYQKIVYILRRNLLNHQSITLGHKLFKRIDKNWYEYIMKIKFNDYIGMNELQDLFKEVDYDNKGFLTVKDEIIKQENLKNWIELCKNDSNLQIIKYGDFVAIYEILEEPIRNEVKSILGIREHQYMRPREIYQEHLKLPKVKNQVIMTGCEKIQSSIVYHRITFPARLESSDFVLYGSLTNESGKQIDNVIIKFRLINYYGFSVIIENFTGHEMKYFGNQLNINWMLVGDPDMISYKSPYVQNYFVAKVGTKIINNKDLESLKVELPQPLKNIKNARFACTFHYPLSDDGPSFSACIESVDKKGIQLNIKDYKKTQSYLTSSSTFDEYKMHWCIYFIPIKKITIGQFIPINQSFEKDTKSKGSKSLKQVPGLKSNVYEAISAFRAILPWFDALNVMLEKISKAYDDAEYNRKTCCVLIDRADEVLTAVKILFRRKEEEEDKFLDDYYVKSFIKLHRVLRDIKEFINNVSQLKGLSKFLSADDIRKRCIILMNELESSCLELNLNTTTSVEDKRFVQKSLMEDVDTMTEFLETIKSGVTEQDTQYEKDEKYLQIPRTSKMPSKVFDEVTEIKKKMERKEITLNAPLINPNSLQEDREWKQNDGCKVFKHLLDGKIKVACKRITIPDSELQMFNTRFAILNRLKESDKIIKFHGIAKYYDHYLVVFDWADCGNLKEVYERKNLENNEISWDDKVKIAHDICSGLIFLQGCNIYHHDVRCENILVSGKDNNYNAKLAKFDLSRHAKHISTKIKSIEEIIRWLAPEKMTSDAKPGKENYTFKCEVFSYGMLLWELSFQNVPYKDMEVIKICEYIKSGKREHLNFNENCPRCIATGFSKIIQMAWAHEPSERPCINVFNSEFNKLSLLLKNNDTDLDDELNLIMNNDIPSSIPSLEDGIKAHNKKNIDLAWECFSIHADLGDFIAKYWKGLYLKEGYYKNEKNLTEAIKLFKEAADENVPEAQFHYALEMKDIDKHEFIKYLKKSAANSNPVALFYYGVFSLDGKYNVKQDEKTGIQCLKLAAAKEQKQAIDELKKRNIDLDFETYK</sequence>
<keyword evidence="2" id="KW-0067">ATP-binding</keyword>
<dbReference type="InterPro" id="IPR011009">
    <property type="entry name" value="Kinase-like_dom_sf"/>
</dbReference>
<evidence type="ECO:0000259" key="3">
    <source>
        <dbReference type="PROSITE" id="PS50011"/>
    </source>
</evidence>
<dbReference type="AlphaFoldDB" id="A0A8H4AJB2"/>
<feature type="domain" description="Protein kinase" evidence="3">
    <location>
        <begin position="696"/>
        <end position="1006"/>
    </location>
</feature>
<dbReference type="Proteomes" id="UP000439903">
    <property type="component" value="Unassembled WGS sequence"/>
</dbReference>
<dbReference type="InterPro" id="IPR001245">
    <property type="entry name" value="Ser-Thr/Tyr_kinase_cat_dom"/>
</dbReference>
<evidence type="ECO:0000256" key="2">
    <source>
        <dbReference type="ARBA" id="ARBA00022840"/>
    </source>
</evidence>
<dbReference type="Gene3D" id="1.20.930.20">
    <property type="entry name" value="Adaptor protein Cbl, N-terminal domain"/>
    <property type="match status" value="1"/>
</dbReference>
<dbReference type="InterPro" id="IPR051681">
    <property type="entry name" value="Ser/Thr_Kinases-Pseudokinases"/>
</dbReference>
<dbReference type="Gene3D" id="1.10.510.10">
    <property type="entry name" value="Transferase(Phosphotransferase) domain 1"/>
    <property type="match status" value="1"/>
</dbReference>
<dbReference type="InterPro" id="IPR011992">
    <property type="entry name" value="EF-hand-dom_pair"/>
</dbReference>
<dbReference type="OrthoDB" id="4062651at2759"/>
<comment type="caution">
    <text evidence="4">The sequence shown here is derived from an EMBL/GenBank/DDBJ whole genome shotgun (WGS) entry which is preliminary data.</text>
</comment>
<proteinExistence type="predicted"/>
<dbReference type="PANTHER" id="PTHR44329:SF298">
    <property type="entry name" value="MIXED LINEAGE KINASE DOMAIN-LIKE PROTEIN"/>
    <property type="match status" value="1"/>
</dbReference>
<keyword evidence="1" id="KW-0547">Nucleotide-binding</keyword>
<keyword evidence="5" id="KW-1185">Reference proteome</keyword>
<dbReference type="SUPFAM" id="SSF47473">
    <property type="entry name" value="EF-hand"/>
    <property type="match status" value="1"/>
</dbReference>
<dbReference type="SUPFAM" id="SSF56112">
    <property type="entry name" value="Protein kinase-like (PK-like)"/>
    <property type="match status" value="1"/>
</dbReference>
<dbReference type="EMBL" id="WTPW01000527">
    <property type="protein sequence ID" value="KAF0502326.1"/>
    <property type="molecule type" value="Genomic_DNA"/>
</dbReference>